<keyword evidence="2" id="KW-0805">Transcription regulation</keyword>
<evidence type="ECO:0000256" key="5">
    <source>
        <dbReference type="SAM" id="MobiDB-lite"/>
    </source>
</evidence>
<evidence type="ECO:0008006" key="8">
    <source>
        <dbReference type="Google" id="ProtNLM"/>
    </source>
</evidence>
<evidence type="ECO:0000256" key="1">
    <source>
        <dbReference type="ARBA" id="ARBA00004123"/>
    </source>
</evidence>
<evidence type="ECO:0000256" key="4">
    <source>
        <dbReference type="ARBA" id="ARBA00023242"/>
    </source>
</evidence>
<feature type="compositionally biased region" description="Basic and acidic residues" evidence="5">
    <location>
        <begin position="88"/>
        <end position="98"/>
    </location>
</feature>
<gene>
    <name evidence="6" type="ORF">WJX75_001776</name>
</gene>
<keyword evidence="4" id="KW-0539">Nucleus</keyword>
<evidence type="ECO:0000313" key="7">
    <source>
        <dbReference type="Proteomes" id="UP001491310"/>
    </source>
</evidence>
<name>A0ABR2YLY9_9CHLO</name>
<dbReference type="Proteomes" id="UP001491310">
    <property type="component" value="Unassembled WGS sequence"/>
</dbReference>
<reference evidence="6 7" key="1">
    <citation type="journal article" date="2024" name="Nat. Commun.">
        <title>Phylogenomics reveals the evolutionary origins of lichenization in chlorophyte algae.</title>
        <authorList>
            <person name="Puginier C."/>
            <person name="Libourel C."/>
            <person name="Otte J."/>
            <person name="Skaloud P."/>
            <person name="Haon M."/>
            <person name="Grisel S."/>
            <person name="Petersen M."/>
            <person name="Berrin J.G."/>
            <person name="Delaux P.M."/>
            <person name="Dal Grande F."/>
            <person name="Keller J."/>
        </authorList>
    </citation>
    <scope>NUCLEOTIDE SEQUENCE [LARGE SCALE GENOMIC DNA]</scope>
    <source>
        <strain evidence="6 7">SAG 216-7</strain>
    </source>
</reference>
<feature type="region of interest" description="Disordered" evidence="5">
    <location>
        <begin position="78"/>
        <end position="98"/>
    </location>
</feature>
<protein>
    <recommendedName>
        <fullName evidence="8">Mediator of RNA polymerase II transcription subunit 11</fullName>
    </recommendedName>
</protein>
<comment type="caution">
    <text evidence="6">The sequence shown here is derived from an EMBL/GenBank/DDBJ whole genome shotgun (WGS) entry which is preliminary data.</text>
</comment>
<keyword evidence="7" id="KW-1185">Reference proteome</keyword>
<organism evidence="6 7">
    <name type="scientific">Coccomyxa subellipsoidea</name>
    <dbReference type="NCBI Taxonomy" id="248742"/>
    <lineage>
        <taxon>Eukaryota</taxon>
        <taxon>Viridiplantae</taxon>
        <taxon>Chlorophyta</taxon>
        <taxon>core chlorophytes</taxon>
        <taxon>Trebouxiophyceae</taxon>
        <taxon>Trebouxiophyceae incertae sedis</taxon>
        <taxon>Coccomyxaceae</taxon>
        <taxon>Coccomyxa</taxon>
    </lineage>
</organism>
<sequence>MSAQKIEAELTTLTENFANLVRSARINEDTEDTKRAQVPGEILEVLAEKVVYAAQQLLQSTAELKRRAFLASGGQRLSLGDAPLDSKTAADERPEDLKTEMETTLPELGTLAVAATEKETANDNNLNSLYRMTLELSGARERDKN</sequence>
<evidence type="ECO:0000256" key="2">
    <source>
        <dbReference type="ARBA" id="ARBA00023015"/>
    </source>
</evidence>
<proteinExistence type="predicted"/>
<evidence type="ECO:0000313" key="6">
    <source>
        <dbReference type="EMBL" id="KAK9908029.1"/>
    </source>
</evidence>
<keyword evidence="3" id="KW-0804">Transcription</keyword>
<dbReference type="InterPro" id="IPR009332">
    <property type="entry name" value="Med22"/>
</dbReference>
<evidence type="ECO:0000256" key="3">
    <source>
        <dbReference type="ARBA" id="ARBA00023163"/>
    </source>
</evidence>
<comment type="subcellular location">
    <subcellularLocation>
        <location evidence="1">Nucleus</location>
    </subcellularLocation>
</comment>
<dbReference type="Pfam" id="PF06179">
    <property type="entry name" value="Med22"/>
    <property type="match status" value="1"/>
</dbReference>
<dbReference type="EMBL" id="JALJOT010000008">
    <property type="protein sequence ID" value="KAK9908029.1"/>
    <property type="molecule type" value="Genomic_DNA"/>
</dbReference>
<accession>A0ABR2YLY9</accession>